<evidence type="ECO:0000256" key="2">
    <source>
        <dbReference type="SAM" id="Phobius"/>
    </source>
</evidence>
<proteinExistence type="predicted"/>
<feature type="compositionally biased region" description="Acidic residues" evidence="1">
    <location>
        <begin position="217"/>
        <end position="233"/>
    </location>
</feature>
<protein>
    <submittedName>
        <fullName evidence="3">Uncharacterized protein</fullName>
    </submittedName>
</protein>
<dbReference type="EMBL" id="SJPX01000003">
    <property type="protein sequence ID" value="TWU51638.1"/>
    <property type="molecule type" value="Genomic_DNA"/>
</dbReference>
<reference evidence="3 4" key="1">
    <citation type="submission" date="2019-02" db="EMBL/GenBank/DDBJ databases">
        <title>Deep-cultivation of Planctomycetes and their phenomic and genomic characterization uncovers novel biology.</title>
        <authorList>
            <person name="Wiegand S."/>
            <person name="Jogler M."/>
            <person name="Boedeker C."/>
            <person name="Pinto D."/>
            <person name="Vollmers J."/>
            <person name="Rivas-Marin E."/>
            <person name="Kohn T."/>
            <person name="Peeters S.H."/>
            <person name="Heuer A."/>
            <person name="Rast P."/>
            <person name="Oberbeckmann S."/>
            <person name="Bunk B."/>
            <person name="Jeske O."/>
            <person name="Meyerdierks A."/>
            <person name="Storesund J.E."/>
            <person name="Kallscheuer N."/>
            <person name="Luecker S."/>
            <person name="Lage O.M."/>
            <person name="Pohl T."/>
            <person name="Merkel B.J."/>
            <person name="Hornburger P."/>
            <person name="Mueller R.-W."/>
            <person name="Bruemmer F."/>
            <person name="Labrenz M."/>
            <person name="Spormann A.M."/>
            <person name="Op Den Camp H."/>
            <person name="Overmann J."/>
            <person name="Amann R."/>
            <person name="Jetten M.S.M."/>
            <person name="Mascher T."/>
            <person name="Medema M.H."/>
            <person name="Devos D.P."/>
            <person name="Kaster A.-K."/>
            <person name="Ovreas L."/>
            <person name="Rohde M."/>
            <person name="Galperin M.Y."/>
            <person name="Jogler C."/>
        </authorList>
    </citation>
    <scope>NUCLEOTIDE SEQUENCE [LARGE SCALE GENOMIC DNA]</scope>
    <source>
        <strain evidence="3 4">Poly59</strain>
    </source>
</reference>
<feature type="transmembrane region" description="Helical" evidence="2">
    <location>
        <begin position="12"/>
        <end position="31"/>
    </location>
</feature>
<accession>A0A5C6ERQ6</accession>
<gene>
    <name evidence="3" type="ORF">Poly59_32320</name>
</gene>
<evidence type="ECO:0000256" key="1">
    <source>
        <dbReference type="SAM" id="MobiDB-lite"/>
    </source>
</evidence>
<evidence type="ECO:0000313" key="3">
    <source>
        <dbReference type="EMBL" id="TWU51638.1"/>
    </source>
</evidence>
<dbReference type="Proteomes" id="UP000317977">
    <property type="component" value="Unassembled WGS sequence"/>
</dbReference>
<keyword evidence="2" id="KW-0812">Transmembrane</keyword>
<dbReference type="AlphaFoldDB" id="A0A5C6ERQ6"/>
<evidence type="ECO:0000313" key="4">
    <source>
        <dbReference type="Proteomes" id="UP000317977"/>
    </source>
</evidence>
<feature type="region of interest" description="Disordered" evidence="1">
    <location>
        <begin position="204"/>
        <end position="233"/>
    </location>
</feature>
<dbReference type="OrthoDB" id="285341at2"/>
<keyword evidence="4" id="KW-1185">Reference proteome</keyword>
<name>A0A5C6ERQ6_9BACT</name>
<feature type="transmembrane region" description="Helical" evidence="2">
    <location>
        <begin position="100"/>
        <end position="119"/>
    </location>
</feature>
<comment type="caution">
    <text evidence="3">The sequence shown here is derived from an EMBL/GenBank/DDBJ whole genome shotgun (WGS) entry which is preliminary data.</text>
</comment>
<dbReference type="RefSeq" id="WP_146534949.1">
    <property type="nucleotide sequence ID" value="NZ_SJPX01000003.1"/>
</dbReference>
<sequence>MNLRAVPESNFLLKFLLISLGLLGFAALSAYDGFVKYPKGYPRLHAWEKLKEEVASSPGLDDEDLKERWEEIAQREGYSKRRPSSDESSEALDGKIFDQYIFLVLGILIGLPMLAKYFMDKESWIESTEDSLKNSSGVEMKISQITQFNKAKWEKKGIGVFHYKTDDGIARKFVVDDLKYNRDNTDRIVEWVESQIPREMIVGGEPEQVSKVAEANVESDDAADGDESNDLPS</sequence>
<keyword evidence="2" id="KW-1133">Transmembrane helix</keyword>
<organism evidence="3 4">
    <name type="scientific">Rubripirellula reticaptiva</name>
    <dbReference type="NCBI Taxonomy" id="2528013"/>
    <lineage>
        <taxon>Bacteria</taxon>
        <taxon>Pseudomonadati</taxon>
        <taxon>Planctomycetota</taxon>
        <taxon>Planctomycetia</taxon>
        <taxon>Pirellulales</taxon>
        <taxon>Pirellulaceae</taxon>
        <taxon>Rubripirellula</taxon>
    </lineage>
</organism>
<keyword evidence="2" id="KW-0472">Membrane</keyword>